<dbReference type="EMBL" id="GBBI01004895">
    <property type="protein sequence ID" value="JAC13817.1"/>
    <property type="molecule type" value="mRNA"/>
</dbReference>
<protein>
    <submittedName>
        <fullName evidence="2">Putative vesicle coat complex copii subunit sec31</fullName>
    </submittedName>
</protein>
<feature type="non-terminal residue" evidence="2">
    <location>
        <position position="1"/>
    </location>
</feature>
<feature type="region of interest" description="Disordered" evidence="1">
    <location>
        <begin position="168"/>
        <end position="198"/>
    </location>
</feature>
<proteinExistence type="evidence at transcript level"/>
<evidence type="ECO:0000256" key="1">
    <source>
        <dbReference type="SAM" id="MobiDB-lite"/>
    </source>
</evidence>
<feature type="compositionally biased region" description="Low complexity" evidence="1">
    <location>
        <begin position="31"/>
        <end position="41"/>
    </location>
</feature>
<feature type="region of interest" description="Disordered" evidence="1">
    <location>
        <begin position="980"/>
        <end position="1016"/>
    </location>
</feature>
<feature type="region of interest" description="Disordered" evidence="1">
    <location>
        <begin position="629"/>
        <end position="656"/>
    </location>
</feature>
<feature type="compositionally biased region" description="Polar residues" evidence="1">
    <location>
        <begin position="841"/>
        <end position="884"/>
    </location>
</feature>
<sequence>SQPSVLPTTNSPSPVITLGPATDKEQAIVQPVLLPPNQNVANPPPPPSPTKPDSLTEVPLDRSVSPNILLNQPKLENTQGPPKSAGPPPLTSYHRPASRLPSSRYPSSSFLQTVPSAQFFPQSTPNTPSTSPSNTINSFPKSISSSPVTYFIPQQQSFTQPTVTEITTATSPGKQTSPPASQDFRPQSSQSPTLNVTGSANTDLVSLAKVSPSILANHPPQSQPLPVSFLPGIQPSVNLPAFSQSVLNTSPLQTFSDVNQQGVNTFVPSLLPSQPVVVSTAPGLLPTSGVVNLLQPHSHSVTSSSPPLSLPGNTFKDLRKPPNTVYEPPISSSVLRSASSSPLPSPPNVPLDHSSSIHSPVFCSPAVLEPSVAESSTSLVGNIVAHVNTSHSDNIASALKQKVVSPSPPFQPVLAPSIQQNLVSPNQVVPSSPPSSLATTPTPQIINLVTTAASHITLPPPIEVTSQSSINQTITSVPSSLFKDQFEASVPKHITPNTTELIPSVSTSLSHSDSIQLVDLFSNTSTTENVRASQPISPTDTKHLQPVSTPQTTKTSEVQSVSEKTFLSSADNAPVTSNLISATSSNLVSNDKSIHINQSPSEISQLPSTSSDTFSEKYSVNSLSFINKSPTLSANAPKQNLEGPTDNKVQEDSLTSSVSSHSHITQAASDPVTSVKSEPSFFTFTTSSASPAFPDTLSFATKPSCDSSATLISRNLSSSTENKNIFITNTSKSLQPCGPLFSQAPSFPPAPSTTLSQNPNLSIPEAITAPPLLNPSTFFSNSPTSTDQLVNSTVSNPLPVCSSQYNSPNFIPFPSRKFNVPSATAIATLIQTPETTAVINPDTHNISTHISPSPASVNSSHTPPPSYSSLSFPTNICAPETQSVAPPASAQVHPDGVTGTQGTSVVKDEELDQIPLDGNTVPLYNPLSVGALYHQTPVPTNKGGISNSYRLGSGLKRPSYAPVPDLGVIHQVPQVLPTMSGPPPLNVTSTASVTLATPSTTPSSSVTSSPPPESAT</sequence>
<feature type="compositionally biased region" description="Low complexity" evidence="1">
    <location>
        <begin position="987"/>
        <end position="1008"/>
    </location>
</feature>
<feature type="compositionally biased region" description="Polar residues" evidence="1">
    <location>
        <begin position="526"/>
        <end position="539"/>
    </location>
</feature>
<evidence type="ECO:0000313" key="2">
    <source>
        <dbReference type="EMBL" id="JAC13817.1"/>
    </source>
</evidence>
<feature type="non-terminal residue" evidence="2">
    <location>
        <position position="1016"/>
    </location>
</feature>
<feature type="compositionally biased region" description="Polar residues" evidence="1">
    <location>
        <begin position="629"/>
        <end position="638"/>
    </location>
</feature>
<feature type="region of interest" description="Disordered" evidence="1">
    <location>
        <begin position="297"/>
        <end position="352"/>
    </location>
</feature>
<dbReference type="AlphaFoldDB" id="A0A023EXB1"/>
<feature type="compositionally biased region" description="Low complexity" evidence="1">
    <location>
        <begin position="98"/>
        <end position="109"/>
    </location>
</feature>
<reference evidence="2" key="1">
    <citation type="journal article" date="2014" name="PLoS Negl. Trop. Dis.">
        <title>An updated insight into the Sialotranscriptome of Triatoma infestans: developmental stage and geographic variations.</title>
        <authorList>
            <person name="Schwarz A."/>
            <person name="Medrano-Mercado N."/>
            <person name="Schaub G.A."/>
            <person name="Struchiner C.J."/>
            <person name="Bargues M.D."/>
            <person name="Levy M.Z."/>
            <person name="Ribeiro J.M."/>
        </authorList>
    </citation>
    <scope>NUCLEOTIDE SEQUENCE</scope>
    <source>
        <strain evidence="2">Chile</strain>
        <tissue evidence="2">Salivary glands</tissue>
    </source>
</reference>
<name>A0A023EXB1_TRIIF</name>
<organism evidence="2">
    <name type="scientific">Triatoma infestans</name>
    <name type="common">Assassin bug</name>
    <dbReference type="NCBI Taxonomy" id="30076"/>
    <lineage>
        <taxon>Eukaryota</taxon>
        <taxon>Metazoa</taxon>
        <taxon>Ecdysozoa</taxon>
        <taxon>Arthropoda</taxon>
        <taxon>Hexapoda</taxon>
        <taxon>Insecta</taxon>
        <taxon>Pterygota</taxon>
        <taxon>Neoptera</taxon>
        <taxon>Paraneoptera</taxon>
        <taxon>Hemiptera</taxon>
        <taxon>Heteroptera</taxon>
        <taxon>Panheteroptera</taxon>
        <taxon>Cimicomorpha</taxon>
        <taxon>Reduviidae</taxon>
        <taxon>Triatominae</taxon>
        <taxon>Triatoma</taxon>
    </lineage>
</organism>
<feature type="compositionally biased region" description="Polar residues" evidence="1">
    <location>
        <begin position="64"/>
        <end position="81"/>
    </location>
</feature>
<feature type="region of interest" description="Disordered" evidence="1">
    <location>
        <begin position="841"/>
        <end position="905"/>
    </location>
</feature>
<feature type="region of interest" description="Disordered" evidence="1">
    <location>
        <begin position="526"/>
        <end position="560"/>
    </location>
</feature>
<feature type="compositionally biased region" description="Low complexity" evidence="1">
    <location>
        <begin position="328"/>
        <end position="342"/>
    </location>
</feature>
<feature type="compositionally biased region" description="Polar residues" evidence="1">
    <location>
        <begin position="546"/>
        <end position="560"/>
    </location>
</feature>
<feature type="compositionally biased region" description="Low complexity" evidence="1">
    <location>
        <begin position="297"/>
        <end position="311"/>
    </location>
</feature>
<feature type="region of interest" description="Disordered" evidence="1">
    <location>
        <begin position="1"/>
        <end position="140"/>
    </location>
</feature>
<feature type="compositionally biased region" description="Low complexity" evidence="1">
    <location>
        <begin position="119"/>
        <end position="140"/>
    </location>
</feature>
<accession>A0A023EXB1</accession>
<feature type="compositionally biased region" description="Polar residues" evidence="1">
    <location>
        <begin position="1"/>
        <end position="14"/>
    </location>
</feature>